<evidence type="ECO:0000313" key="2">
    <source>
        <dbReference type="EMBL" id="TSJ73123.1"/>
    </source>
</evidence>
<dbReference type="AlphaFoldDB" id="A0A5M7AX26"/>
<name>A0A5M7AX26_9FLAO</name>
<dbReference type="Proteomes" id="UP000315145">
    <property type="component" value="Unassembled WGS sequence"/>
</dbReference>
<evidence type="ECO:0000313" key="4">
    <source>
        <dbReference type="Proteomes" id="UP000322315"/>
    </source>
</evidence>
<protein>
    <submittedName>
        <fullName evidence="1">Uncharacterized protein</fullName>
    </submittedName>
</protein>
<reference evidence="2 3" key="2">
    <citation type="submission" date="2019-07" db="EMBL/GenBank/DDBJ databases">
        <title>Algibacter marinivivus sp. nov., isolated from the surface of a marine red alga.</title>
        <authorList>
            <person name="Zhong X."/>
            <person name="Xu W."/>
            <person name="Zhang Y."/>
            <person name="Zhang Q."/>
            <person name="Du Z."/>
        </authorList>
    </citation>
    <scope>NUCLEOTIDE SEQUENCE [LARGE SCALE GENOMIC DNA]</scope>
    <source>
        <strain evidence="2 3">RU-4-M-4</strain>
    </source>
</reference>
<reference evidence="1 4" key="1">
    <citation type="journal article" date="2015" name="Int. J. Syst. Evol. Microbiol.">
        <title>Algibacter amylolyticus sp. nov., isolated from intertidal sediment.</title>
        <authorList>
            <person name="Zhang D.C."/>
            <person name="Wu J."/>
            <person name="Neuner K."/>
            <person name="Yao J."/>
            <person name="Margesin R."/>
        </authorList>
    </citation>
    <scope>NUCLEOTIDE SEQUENCE [LARGE SCALE GENOMIC DNA]</scope>
    <source>
        <strain evidence="1 4">RU-4-M-4</strain>
    </source>
</reference>
<organism evidence="1 4">
    <name type="scientific">Algibacter amylolyticus</name>
    <dbReference type="NCBI Taxonomy" id="1608400"/>
    <lineage>
        <taxon>Bacteria</taxon>
        <taxon>Pseudomonadati</taxon>
        <taxon>Bacteroidota</taxon>
        <taxon>Flavobacteriia</taxon>
        <taxon>Flavobacteriales</taxon>
        <taxon>Flavobacteriaceae</taxon>
        <taxon>Algibacter</taxon>
    </lineage>
</organism>
<dbReference type="Proteomes" id="UP000322315">
    <property type="component" value="Unassembled WGS sequence"/>
</dbReference>
<sequence>MTSYYVNKKAQANGDHEVHKRGCSFIPNEENQVYLGLFNNCPDAIKEAKKHYGQTNGCYYCSAYCHTK</sequence>
<dbReference type="OrthoDB" id="47198at2"/>
<comment type="caution">
    <text evidence="1">The sequence shown here is derived from an EMBL/GenBank/DDBJ whole genome shotgun (WGS) entry which is preliminary data.</text>
</comment>
<accession>A0A5M7AX26</accession>
<dbReference type="RefSeq" id="WP_144117771.1">
    <property type="nucleotide sequence ID" value="NZ_JACHGE010000008.1"/>
</dbReference>
<evidence type="ECO:0000313" key="1">
    <source>
        <dbReference type="EMBL" id="KAA5821839.1"/>
    </source>
</evidence>
<evidence type="ECO:0000313" key="3">
    <source>
        <dbReference type="Proteomes" id="UP000315145"/>
    </source>
</evidence>
<dbReference type="EMBL" id="VWRS01000010">
    <property type="protein sequence ID" value="KAA5821839.1"/>
    <property type="molecule type" value="Genomic_DNA"/>
</dbReference>
<proteinExistence type="predicted"/>
<keyword evidence="3" id="KW-1185">Reference proteome</keyword>
<reference evidence="1" key="3">
    <citation type="submission" date="2019-09" db="EMBL/GenBank/DDBJ databases">
        <authorList>
            <person name="Zhang D.-C."/>
        </authorList>
    </citation>
    <scope>NUCLEOTIDE SEQUENCE</scope>
    <source>
        <strain evidence="1">RU-4-M-4</strain>
    </source>
</reference>
<gene>
    <name evidence="1" type="ORF">F2B50_15135</name>
    <name evidence="2" type="ORF">FPF71_15135</name>
</gene>
<dbReference type="EMBL" id="VMBF01000010">
    <property type="protein sequence ID" value="TSJ73123.1"/>
    <property type="molecule type" value="Genomic_DNA"/>
</dbReference>